<keyword evidence="7" id="KW-1133">Transmembrane helix</keyword>
<name>A0A401SDJ5_CHIPU</name>
<evidence type="ECO:0000313" key="8">
    <source>
        <dbReference type="EMBL" id="GCC28492.1"/>
    </source>
</evidence>
<keyword evidence="9" id="KW-1185">Reference proteome</keyword>
<keyword evidence="7" id="KW-0472">Membrane</keyword>
<sequence length="554" mass="62508">MKVISVYLFLTTSANPFAVDVRKPPQPLVVDRAARNKILKQGFSTGKVPDHLDAIVIGSGIGGLTVAAVLAKAGKRVLVLEQHDQAGGCCHTFSEKGFEFDVGIHYVGQMHECGLLRVIMDQITEGQLEWIQMDNQYDTIILGKNENVRKYELHRGKQEFIDALKRQFPQEEQAIDQFMKLVKQVSKQVPLMAILKMIPFPIAKFLVRTGIVHWISTIFKVASTSLTKMVSELTDNQDLQAVFCYMFTGVAPKDTSFVMNALLVHHYRRGAWYPKGGASEIAFHIIPVIQRSGGAVLVRAPVQRILINKDGKAIAIQSQLDMVQHSMGSFLVFVGLKGTTEDLGLKATNYWIYLHNNLNELMDYTVSATREEFTETIPMLFVTFPSAKDFTWKERYPGNSCMTILTMARYEWFEEWKDTKVKNRGVDYENLKMAIARQLISWVSDIFPQLKDKVEYVEVATPLTNQYYLAAPRGEMYGTDQNLTRFTPEVIATIRAKTPVKNLYLTGQDVFSNGLAGAIHGGLICASAILGRILYVDLLLLKRRLKKEQLKKVL</sequence>
<dbReference type="OrthoDB" id="38045at2759"/>
<organism evidence="8 9">
    <name type="scientific">Chiloscyllium punctatum</name>
    <name type="common">Brownbanded bambooshark</name>
    <name type="synonym">Hemiscyllium punctatum</name>
    <dbReference type="NCBI Taxonomy" id="137246"/>
    <lineage>
        <taxon>Eukaryota</taxon>
        <taxon>Metazoa</taxon>
        <taxon>Chordata</taxon>
        <taxon>Craniata</taxon>
        <taxon>Vertebrata</taxon>
        <taxon>Chondrichthyes</taxon>
        <taxon>Elasmobranchii</taxon>
        <taxon>Galeomorphii</taxon>
        <taxon>Galeoidea</taxon>
        <taxon>Orectolobiformes</taxon>
        <taxon>Hemiscylliidae</taxon>
        <taxon>Chiloscyllium</taxon>
    </lineage>
</organism>
<dbReference type="InterPro" id="IPR036188">
    <property type="entry name" value="FAD/NAD-bd_sf"/>
</dbReference>
<dbReference type="EMBL" id="BEZZ01000208">
    <property type="protein sequence ID" value="GCC28492.1"/>
    <property type="molecule type" value="Genomic_DNA"/>
</dbReference>
<dbReference type="AlphaFoldDB" id="A0A401SDJ5"/>
<evidence type="ECO:0000256" key="7">
    <source>
        <dbReference type="SAM" id="Phobius"/>
    </source>
</evidence>
<evidence type="ECO:0000256" key="5">
    <source>
        <dbReference type="ARBA" id="ARBA00022857"/>
    </source>
</evidence>
<proteinExistence type="inferred from homology"/>
<protein>
    <recommendedName>
        <fullName evidence="10">Amine oxidase domain-containing protein</fullName>
    </recommendedName>
</protein>
<dbReference type="SUPFAM" id="SSF51905">
    <property type="entry name" value="FAD/NAD(P)-binding domain"/>
    <property type="match status" value="1"/>
</dbReference>
<dbReference type="PANTHER" id="PTHR46091:SF2">
    <property type="entry name" value="AMINE OXIDASE DOMAIN-CONTAINING PROTEIN"/>
    <property type="match status" value="1"/>
</dbReference>
<evidence type="ECO:0000256" key="6">
    <source>
        <dbReference type="ARBA" id="ARBA00023027"/>
    </source>
</evidence>
<keyword evidence="3" id="KW-0732">Signal</keyword>
<keyword evidence="7" id="KW-0812">Transmembrane</keyword>
<dbReference type="STRING" id="137246.A0A401SDJ5"/>
<gene>
    <name evidence="8" type="ORF">chiPu_0006922</name>
</gene>
<keyword evidence="4" id="KW-0274">FAD</keyword>
<accession>A0A401SDJ5</accession>
<comment type="caution">
    <text evidence="8">The sequence shown here is derived from an EMBL/GenBank/DDBJ whole genome shotgun (WGS) entry which is preliminary data.</text>
</comment>
<keyword evidence="6" id="KW-0520">NAD</keyword>
<keyword evidence="5" id="KW-0521">NADP</keyword>
<evidence type="ECO:0000256" key="4">
    <source>
        <dbReference type="ARBA" id="ARBA00022827"/>
    </source>
</evidence>
<dbReference type="PANTHER" id="PTHR46091">
    <property type="entry name" value="BLR7054 PROTEIN"/>
    <property type="match status" value="1"/>
</dbReference>
<evidence type="ECO:0000256" key="3">
    <source>
        <dbReference type="ARBA" id="ARBA00022729"/>
    </source>
</evidence>
<evidence type="ECO:0000256" key="1">
    <source>
        <dbReference type="ARBA" id="ARBA00005855"/>
    </source>
</evidence>
<evidence type="ECO:0008006" key="10">
    <source>
        <dbReference type="Google" id="ProtNLM"/>
    </source>
</evidence>
<dbReference type="InterPro" id="IPR052206">
    <property type="entry name" value="Retinol_saturase"/>
</dbReference>
<dbReference type="OMA" id="EPWHPGK"/>
<evidence type="ECO:0000313" key="9">
    <source>
        <dbReference type="Proteomes" id="UP000287033"/>
    </source>
</evidence>
<comment type="similarity">
    <text evidence="1">Belongs to the carotenoid/retinoid oxidoreductase family. CrtISO subfamily.</text>
</comment>
<evidence type="ECO:0000256" key="2">
    <source>
        <dbReference type="ARBA" id="ARBA00022630"/>
    </source>
</evidence>
<feature type="transmembrane region" description="Helical" evidence="7">
    <location>
        <begin position="518"/>
        <end position="541"/>
    </location>
</feature>
<dbReference type="Pfam" id="PF13450">
    <property type="entry name" value="NAD_binding_8"/>
    <property type="match status" value="1"/>
</dbReference>
<reference evidence="8 9" key="1">
    <citation type="journal article" date="2018" name="Nat. Ecol. Evol.">
        <title>Shark genomes provide insights into elasmobranch evolution and the origin of vertebrates.</title>
        <authorList>
            <person name="Hara Y"/>
            <person name="Yamaguchi K"/>
            <person name="Onimaru K"/>
            <person name="Kadota M"/>
            <person name="Koyanagi M"/>
            <person name="Keeley SD"/>
            <person name="Tatsumi K"/>
            <person name="Tanaka K"/>
            <person name="Motone F"/>
            <person name="Kageyama Y"/>
            <person name="Nozu R"/>
            <person name="Adachi N"/>
            <person name="Nishimura O"/>
            <person name="Nakagawa R"/>
            <person name="Tanegashima C"/>
            <person name="Kiyatake I"/>
            <person name="Matsumoto R"/>
            <person name="Murakumo K"/>
            <person name="Nishida K"/>
            <person name="Terakita A"/>
            <person name="Kuratani S"/>
            <person name="Sato K"/>
            <person name="Hyodo S Kuraku.S."/>
        </authorList>
    </citation>
    <scope>NUCLEOTIDE SEQUENCE [LARGE SCALE GENOMIC DNA]</scope>
</reference>
<dbReference type="Gene3D" id="3.50.50.60">
    <property type="entry name" value="FAD/NAD(P)-binding domain"/>
    <property type="match status" value="2"/>
</dbReference>
<dbReference type="Proteomes" id="UP000287033">
    <property type="component" value="Unassembled WGS sequence"/>
</dbReference>
<keyword evidence="2" id="KW-0285">Flavoprotein</keyword>